<name>A0A2A4FFS5_9BURK</name>
<accession>A0A2A4FFS5</accession>
<evidence type="ECO:0000313" key="2">
    <source>
        <dbReference type="Proteomes" id="UP000217994"/>
    </source>
</evidence>
<gene>
    <name evidence="1" type="ORF">BZL54_10205</name>
</gene>
<reference evidence="1 2" key="1">
    <citation type="submission" date="2017-01" db="EMBL/GenBank/DDBJ databases">
        <title>Whole-Genome Shotgun Sequencing of Two beta-Proteobacterial Species in Search of the Bulgecin Biosynthetic Cluster.</title>
        <authorList>
            <person name="Horsman M.E."/>
            <person name="Marous D.R."/>
            <person name="Li R."/>
            <person name="Oliver R.A."/>
            <person name="Byun B."/>
            <person name="Emrich S.J."/>
            <person name="Boggess B."/>
            <person name="Townsend C.A."/>
            <person name="Mobashery S."/>
        </authorList>
    </citation>
    <scope>NUCLEOTIDE SEQUENCE [LARGE SCALE GENOMIC DNA]</scope>
    <source>
        <strain evidence="1 2">ATCC 31433</strain>
    </source>
</reference>
<dbReference type="Proteomes" id="UP000217994">
    <property type="component" value="Unassembled WGS sequence"/>
</dbReference>
<sequence length="182" mass="21068">MGGTAHGTIVAAFPDILRADASAVAGRMRCPTTTLPGVSVTVRGEALNLPYRIHHEEGEALLADLSGVQAAIYSCVLTRHTDGRVRQRQIERLTAESRDWIAPFIIQLCGEYVIEILDDVERLLSRHDRDIYGAFIRDNPAFYRKTRDRMVSYWDCYYRWLYKRKHDYVGFRLLDQFDEWAR</sequence>
<proteinExistence type="predicted"/>
<dbReference type="EMBL" id="MTZU01000026">
    <property type="protein sequence ID" value="PCE32583.1"/>
    <property type="molecule type" value="Genomic_DNA"/>
</dbReference>
<organism evidence="1 2">
    <name type="scientific">Burkholderia ubonensis subsp. mesacidophila</name>
    <dbReference type="NCBI Taxonomy" id="265293"/>
    <lineage>
        <taxon>Bacteria</taxon>
        <taxon>Pseudomonadati</taxon>
        <taxon>Pseudomonadota</taxon>
        <taxon>Betaproteobacteria</taxon>
        <taxon>Burkholderiales</taxon>
        <taxon>Burkholderiaceae</taxon>
        <taxon>Burkholderia</taxon>
        <taxon>Burkholderia cepacia complex</taxon>
    </lineage>
</organism>
<evidence type="ECO:0000313" key="1">
    <source>
        <dbReference type="EMBL" id="PCE32583.1"/>
    </source>
</evidence>
<dbReference type="AlphaFoldDB" id="A0A2A4FFS5"/>
<comment type="caution">
    <text evidence="1">The sequence shown here is derived from an EMBL/GenBank/DDBJ whole genome shotgun (WGS) entry which is preliminary data.</text>
</comment>
<protein>
    <submittedName>
        <fullName evidence="1">Uncharacterized protein</fullName>
    </submittedName>
</protein>